<feature type="domain" description="CN hydrolase" evidence="2">
    <location>
        <begin position="3"/>
        <end position="244"/>
    </location>
</feature>
<evidence type="ECO:0000259" key="2">
    <source>
        <dbReference type="PROSITE" id="PS50263"/>
    </source>
</evidence>
<dbReference type="InterPro" id="IPR036526">
    <property type="entry name" value="C-N_Hydrolase_sf"/>
</dbReference>
<accession>A0ABS4KS67</accession>
<dbReference type="SUPFAM" id="SSF56317">
    <property type="entry name" value="Carbon-nitrogen hydrolase"/>
    <property type="match status" value="1"/>
</dbReference>
<evidence type="ECO:0000313" key="3">
    <source>
        <dbReference type="EMBL" id="MBP2032881.1"/>
    </source>
</evidence>
<proteinExistence type="predicted"/>
<dbReference type="CDD" id="cd07197">
    <property type="entry name" value="nitrilase"/>
    <property type="match status" value="1"/>
</dbReference>
<comment type="caution">
    <text evidence="3">The sequence shown here is derived from an EMBL/GenBank/DDBJ whole genome shotgun (WGS) entry which is preliminary data.</text>
</comment>
<name>A0ABS4KS67_9CLOT</name>
<dbReference type="Proteomes" id="UP001519307">
    <property type="component" value="Unassembled WGS sequence"/>
</dbReference>
<sequence length="271" mass="31039">MKINVSCIQIQPERCNTIVNLKKMCTFIDKCMKKNKDTNLIVFPELITSGYECYEEFYSLAEIASESYSIKKISELAKKYKTNIVFGFPEKDPKDNKLLYNSTAFIDDNGRLLGTYRKVHLFDTEKKFFTPGCEYPVFNTSIGKIGVMICWDTAFPEVARTYALKGADLLVVSTNWEKPYSDDWDLVTRARAFDNCIYLAAANRIGDDDTLGFFGHSKIVSPLGKPIVELNDEVEGIISAELDLSIPLKLRDSYYTFFKDRKPKTYEMLVK</sequence>
<dbReference type="PANTHER" id="PTHR43674">
    <property type="entry name" value="NITRILASE C965.09-RELATED"/>
    <property type="match status" value="1"/>
</dbReference>
<dbReference type="Pfam" id="PF00795">
    <property type="entry name" value="CN_hydrolase"/>
    <property type="match status" value="1"/>
</dbReference>
<dbReference type="EMBL" id="JAGGLM010000008">
    <property type="protein sequence ID" value="MBP2032881.1"/>
    <property type="molecule type" value="Genomic_DNA"/>
</dbReference>
<evidence type="ECO:0000313" key="4">
    <source>
        <dbReference type="Proteomes" id="UP001519307"/>
    </source>
</evidence>
<keyword evidence="4" id="KW-1185">Reference proteome</keyword>
<dbReference type="Gene3D" id="3.60.110.10">
    <property type="entry name" value="Carbon-nitrogen hydrolase"/>
    <property type="match status" value="1"/>
</dbReference>
<dbReference type="RefSeq" id="WP_209702040.1">
    <property type="nucleotide sequence ID" value="NZ_JAGGLM010000008.1"/>
</dbReference>
<keyword evidence="1" id="KW-0378">Hydrolase</keyword>
<protein>
    <submittedName>
        <fullName evidence="3">Amidohydrolase</fullName>
    </submittedName>
</protein>
<organism evidence="3 4">
    <name type="scientific">Clostridium algifaecis</name>
    <dbReference type="NCBI Taxonomy" id="1472040"/>
    <lineage>
        <taxon>Bacteria</taxon>
        <taxon>Bacillati</taxon>
        <taxon>Bacillota</taxon>
        <taxon>Clostridia</taxon>
        <taxon>Eubacteriales</taxon>
        <taxon>Clostridiaceae</taxon>
        <taxon>Clostridium</taxon>
    </lineage>
</organism>
<dbReference type="PROSITE" id="PS50263">
    <property type="entry name" value="CN_HYDROLASE"/>
    <property type="match status" value="1"/>
</dbReference>
<reference evidence="3 4" key="1">
    <citation type="submission" date="2021-03" db="EMBL/GenBank/DDBJ databases">
        <title>Genomic Encyclopedia of Type Strains, Phase IV (KMG-IV): sequencing the most valuable type-strain genomes for metagenomic binning, comparative biology and taxonomic classification.</title>
        <authorList>
            <person name="Goeker M."/>
        </authorList>
    </citation>
    <scope>NUCLEOTIDE SEQUENCE [LARGE SCALE GENOMIC DNA]</scope>
    <source>
        <strain evidence="3 4">DSM 28783</strain>
    </source>
</reference>
<evidence type="ECO:0000256" key="1">
    <source>
        <dbReference type="ARBA" id="ARBA00022801"/>
    </source>
</evidence>
<dbReference type="InterPro" id="IPR050345">
    <property type="entry name" value="Aliph_Amidase/BUP"/>
</dbReference>
<dbReference type="PANTHER" id="PTHR43674:SF12">
    <property type="entry name" value="NITRILASE C965.09-RELATED"/>
    <property type="match status" value="1"/>
</dbReference>
<gene>
    <name evidence="3" type="ORF">J2Z42_001560</name>
</gene>
<dbReference type="InterPro" id="IPR003010">
    <property type="entry name" value="C-N_Hydrolase"/>
</dbReference>